<dbReference type="InterPro" id="IPR013783">
    <property type="entry name" value="Ig-like_fold"/>
</dbReference>
<protein>
    <recommendedName>
        <fullName evidence="2">Fibronectin type-III domain-containing protein</fullName>
    </recommendedName>
</protein>
<sequence length="316" mass="35600">MGVHGRPRSPGKHCYEQMAIVKSVKMWPYCCVMLIVLFAGPGLAADCTGYVLEQIHSLVLGYDGGSWFVLRWQTPTDMTCTNRYCVCWTKLGETKEHCFHITTGYLSYMADANIEPCTNYTVKVSAINTNYHLYSHNVSIQFRTRPKDVTYLKVQSKSDTSLNIVWNNTYTNKCTTNYNVSWINLNTGQVKYSINSANKLYHNITGLKACTLYEYDVDTLADLGQHSGVTGRVSKTDGQVKYSINSANKLYHNITGLKACTLYEYDVDTLADLGQHSGVTGRVSKTDDLRQSGQSRDKLNFSRTARAEESEIFKLD</sequence>
<organism evidence="3">
    <name type="scientific">Timema tahoe</name>
    <dbReference type="NCBI Taxonomy" id="61484"/>
    <lineage>
        <taxon>Eukaryota</taxon>
        <taxon>Metazoa</taxon>
        <taxon>Ecdysozoa</taxon>
        <taxon>Arthropoda</taxon>
        <taxon>Hexapoda</taxon>
        <taxon>Insecta</taxon>
        <taxon>Pterygota</taxon>
        <taxon>Neoptera</taxon>
        <taxon>Polyneoptera</taxon>
        <taxon>Phasmatodea</taxon>
        <taxon>Timematodea</taxon>
        <taxon>Timematoidea</taxon>
        <taxon>Timematidae</taxon>
        <taxon>Timema</taxon>
    </lineage>
</organism>
<dbReference type="SUPFAM" id="SSF49265">
    <property type="entry name" value="Fibronectin type III"/>
    <property type="match status" value="1"/>
</dbReference>
<gene>
    <name evidence="3" type="ORF">TTEB3V08_LOCUS8532</name>
</gene>
<dbReference type="CDD" id="cd00063">
    <property type="entry name" value="FN3"/>
    <property type="match status" value="1"/>
</dbReference>
<feature type="compositionally biased region" description="Basic and acidic residues" evidence="1">
    <location>
        <begin position="284"/>
        <end position="303"/>
    </location>
</feature>
<evidence type="ECO:0000259" key="2">
    <source>
        <dbReference type="PROSITE" id="PS50853"/>
    </source>
</evidence>
<accession>A0A7R9NYB4</accession>
<dbReference type="InterPro" id="IPR036116">
    <property type="entry name" value="FN3_sf"/>
</dbReference>
<feature type="region of interest" description="Disordered" evidence="1">
    <location>
        <begin position="281"/>
        <end position="303"/>
    </location>
</feature>
<proteinExistence type="predicted"/>
<dbReference type="InterPro" id="IPR003961">
    <property type="entry name" value="FN3_dom"/>
</dbReference>
<dbReference type="AlphaFoldDB" id="A0A7R9NYB4"/>
<evidence type="ECO:0000313" key="3">
    <source>
        <dbReference type="EMBL" id="CAD7460608.1"/>
    </source>
</evidence>
<dbReference type="EMBL" id="OE003856">
    <property type="protein sequence ID" value="CAD7460608.1"/>
    <property type="molecule type" value="Genomic_DNA"/>
</dbReference>
<feature type="domain" description="Fibronectin type-III" evidence="2">
    <location>
        <begin position="145"/>
        <end position="240"/>
    </location>
</feature>
<name>A0A7R9NYB4_9NEOP</name>
<reference evidence="3" key="1">
    <citation type="submission" date="2020-11" db="EMBL/GenBank/DDBJ databases">
        <authorList>
            <person name="Tran Van P."/>
        </authorList>
    </citation>
    <scope>NUCLEOTIDE SEQUENCE</scope>
</reference>
<dbReference type="PROSITE" id="PS50853">
    <property type="entry name" value="FN3"/>
    <property type="match status" value="1"/>
</dbReference>
<evidence type="ECO:0000256" key="1">
    <source>
        <dbReference type="SAM" id="MobiDB-lite"/>
    </source>
</evidence>
<dbReference type="Gene3D" id="2.60.40.10">
    <property type="entry name" value="Immunoglobulins"/>
    <property type="match status" value="2"/>
</dbReference>